<dbReference type="EMBL" id="CP001101">
    <property type="protein sequence ID" value="ACE03710.1"/>
    <property type="molecule type" value="Genomic_DNA"/>
</dbReference>
<evidence type="ECO:0000259" key="2">
    <source>
        <dbReference type="Pfam" id="PF13739"/>
    </source>
</evidence>
<dbReference type="InterPro" id="IPR025303">
    <property type="entry name" value="PdaC"/>
</dbReference>
<evidence type="ECO:0000259" key="1">
    <source>
        <dbReference type="Pfam" id="PF11738"/>
    </source>
</evidence>
<dbReference type="OrthoDB" id="594879at2"/>
<dbReference type="STRING" id="331678.Cphamn1_0758"/>
<sequence>MPPDARFNPFIEMKFLSDYMTVLVAFAVVFITACTAQDQNNLTRPLSYEMNSVEKVYEGAEEEAKNETYCKVSYPVFSDGEHAEAINHYLLGWIADSTAFSSVSGDSAGITIEGLANNFFAEYDSFRKDFPVSWPYQFELTGSVLLNKDAFLTVDLSYYAYTGGAHGNSHTEYFVFDSRTGTRLGLNDVFEQGFEERLNKLIDRRYRQMKGLSPTDRLDGEKGMLFENFIHFNDNFALTEEGVSFFFNNYEITAYAFGPTKIDLPYSDLSGILKPEFSMIE</sequence>
<protein>
    <recommendedName>
        <fullName evidence="4">DUF3298 domain-containing protein</fullName>
    </recommendedName>
</protein>
<dbReference type="InterPro" id="IPR021729">
    <property type="entry name" value="DUF3298"/>
</dbReference>
<gene>
    <name evidence="3" type="ordered locus">Cphamn1_0758</name>
</gene>
<accession>B3ENT3</accession>
<dbReference type="AlphaFoldDB" id="B3ENT3"/>
<dbReference type="KEGG" id="cpb:Cphamn1_0758"/>
<dbReference type="HOGENOM" id="CLU_083883_1_0_10"/>
<reference evidence="3" key="1">
    <citation type="submission" date="2008-06" db="EMBL/GenBank/DDBJ databases">
        <title>Complete sequence of Chlorobium phaeobacteroides BS1.</title>
        <authorList>
            <consortium name="US DOE Joint Genome Institute"/>
            <person name="Lucas S."/>
            <person name="Copeland A."/>
            <person name="Lapidus A."/>
            <person name="Glavina del Rio T."/>
            <person name="Dalin E."/>
            <person name="Tice H."/>
            <person name="Bruce D."/>
            <person name="Goodwin L."/>
            <person name="Pitluck S."/>
            <person name="Schmutz J."/>
            <person name="Larimer F."/>
            <person name="Land M."/>
            <person name="Hauser L."/>
            <person name="Kyrpides N."/>
            <person name="Ovchinnikova G."/>
            <person name="Li T."/>
            <person name="Liu Z."/>
            <person name="Zhao F."/>
            <person name="Overmann J."/>
            <person name="Bryant D.A."/>
            <person name="Richardson P."/>
        </authorList>
    </citation>
    <scope>NUCLEOTIDE SEQUENCE [LARGE SCALE GENOMIC DNA]</scope>
    <source>
        <strain evidence="3">BS1</strain>
    </source>
</reference>
<dbReference type="InterPro" id="IPR037126">
    <property type="entry name" value="PdaC/RsiV-like_sf"/>
</dbReference>
<dbReference type="Gene3D" id="3.30.565.40">
    <property type="entry name" value="Fervidobacterium nodosum Rt17-B1 like"/>
    <property type="match status" value="1"/>
</dbReference>
<dbReference type="Pfam" id="PF11738">
    <property type="entry name" value="DUF3298"/>
    <property type="match status" value="1"/>
</dbReference>
<evidence type="ECO:0008006" key="4">
    <source>
        <dbReference type="Google" id="ProtNLM"/>
    </source>
</evidence>
<dbReference type="eggNOG" id="ENOG5032SQ9">
    <property type="taxonomic scope" value="Bacteria"/>
</dbReference>
<feature type="domain" description="DUF3298" evidence="1">
    <location>
        <begin position="187"/>
        <end position="267"/>
    </location>
</feature>
<dbReference type="Pfam" id="PF13739">
    <property type="entry name" value="PdaC"/>
    <property type="match status" value="1"/>
</dbReference>
<name>B3ENT3_CHLPB</name>
<proteinExistence type="predicted"/>
<organism evidence="3">
    <name type="scientific">Chlorobium phaeobacteroides (strain BS1)</name>
    <dbReference type="NCBI Taxonomy" id="331678"/>
    <lineage>
        <taxon>Bacteria</taxon>
        <taxon>Pseudomonadati</taxon>
        <taxon>Chlorobiota</taxon>
        <taxon>Chlorobiia</taxon>
        <taxon>Chlorobiales</taxon>
        <taxon>Chlorobiaceae</taxon>
        <taxon>Chlorobium/Pelodictyon group</taxon>
        <taxon>Chlorobium</taxon>
    </lineage>
</organism>
<dbReference type="PROSITE" id="PS51257">
    <property type="entry name" value="PROKAR_LIPOPROTEIN"/>
    <property type="match status" value="1"/>
</dbReference>
<feature type="domain" description="Deacetylase PdaC" evidence="2">
    <location>
        <begin position="64"/>
        <end position="169"/>
    </location>
</feature>
<dbReference type="Gene3D" id="3.90.640.20">
    <property type="entry name" value="Heat-shock cognate protein, ATPase"/>
    <property type="match status" value="1"/>
</dbReference>
<evidence type="ECO:0000313" key="3">
    <source>
        <dbReference type="EMBL" id="ACE03710.1"/>
    </source>
</evidence>